<evidence type="ECO:0008006" key="4">
    <source>
        <dbReference type="Google" id="ProtNLM"/>
    </source>
</evidence>
<proteinExistence type="predicted"/>
<dbReference type="EMBL" id="BMES01000002">
    <property type="protein sequence ID" value="GGH22681.1"/>
    <property type="molecule type" value="Genomic_DNA"/>
</dbReference>
<sequence length="229" mass="24329">MGAIRGLGTAVLAVMLLACAHAPADARPRSVGAAQGGSQLAMTVSGVAPAPKAFYPFCDKNPGECVVRGDAAAFVATPERMAQLEAVNREVNDTIRQVTDLEHYGVSDVWGFPDDGAGDCEDFALLKRRKLIALGWPSGRLLMTAVIDQNGEGHAVLTAVTDGGDLVLDNKRDEIRPWRSTGYFFLTRQSADAPRQWVFTAPPTQILVALKRANGGVGARTARVASGQR</sequence>
<dbReference type="Proteomes" id="UP000603912">
    <property type="component" value="Unassembled WGS sequence"/>
</dbReference>
<reference evidence="2" key="1">
    <citation type="journal article" date="2014" name="Int. J. Syst. Evol. Microbiol.">
        <title>Complete genome sequence of Corynebacterium casei LMG S-19264T (=DSM 44701T), isolated from a smear-ripened cheese.</title>
        <authorList>
            <consortium name="US DOE Joint Genome Institute (JGI-PGF)"/>
            <person name="Walter F."/>
            <person name="Albersmeier A."/>
            <person name="Kalinowski J."/>
            <person name="Ruckert C."/>
        </authorList>
    </citation>
    <scope>NUCLEOTIDE SEQUENCE</scope>
    <source>
        <strain evidence="2">CGMCC 1.12214</strain>
    </source>
</reference>
<dbReference type="InterPro" id="IPR010319">
    <property type="entry name" value="Transglutaminase-like_Cys_pept"/>
</dbReference>
<comment type="caution">
    <text evidence="2">The sequence shown here is derived from an EMBL/GenBank/DDBJ whole genome shotgun (WGS) entry which is preliminary data.</text>
</comment>
<evidence type="ECO:0000313" key="2">
    <source>
        <dbReference type="EMBL" id="GGH22681.1"/>
    </source>
</evidence>
<gene>
    <name evidence="2" type="ORF">GCM10007036_27870</name>
</gene>
<feature type="chain" id="PRO_5037248784" description="Transglutaminase" evidence="1">
    <location>
        <begin position="27"/>
        <end position="229"/>
    </location>
</feature>
<protein>
    <recommendedName>
        <fullName evidence="4">Transglutaminase</fullName>
    </recommendedName>
</protein>
<reference evidence="2" key="2">
    <citation type="submission" date="2020-09" db="EMBL/GenBank/DDBJ databases">
        <authorList>
            <person name="Sun Q."/>
            <person name="Zhou Y."/>
        </authorList>
    </citation>
    <scope>NUCLEOTIDE SEQUENCE</scope>
    <source>
        <strain evidence="2">CGMCC 1.12214</strain>
    </source>
</reference>
<evidence type="ECO:0000313" key="3">
    <source>
        <dbReference type="Proteomes" id="UP000603912"/>
    </source>
</evidence>
<dbReference type="AlphaFoldDB" id="A0A917I8J3"/>
<organism evidence="2 3">
    <name type="scientific">Alsobacter metallidurans</name>
    <dbReference type="NCBI Taxonomy" id="340221"/>
    <lineage>
        <taxon>Bacteria</taxon>
        <taxon>Pseudomonadati</taxon>
        <taxon>Pseudomonadota</taxon>
        <taxon>Alphaproteobacteria</taxon>
        <taxon>Hyphomicrobiales</taxon>
        <taxon>Alsobacteraceae</taxon>
        <taxon>Alsobacter</taxon>
    </lineage>
</organism>
<keyword evidence="1" id="KW-0732">Signal</keyword>
<feature type="signal peptide" evidence="1">
    <location>
        <begin position="1"/>
        <end position="26"/>
    </location>
</feature>
<dbReference type="Pfam" id="PF06035">
    <property type="entry name" value="Peptidase_C93"/>
    <property type="match status" value="1"/>
</dbReference>
<dbReference type="PANTHER" id="PTHR39327:SF1">
    <property type="entry name" value="BLR5470 PROTEIN"/>
    <property type="match status" value="1"/>
</dbReference>
<accession>A0A917I8J3</accession>
<dbReference type="PANTHER" id="PTHR39327">
    <property type="match status" value="1"/>
</dbReference>
<evidence type="ECO:0000256" key="1">
    <source>
        <dbReference type="SAM" id="SignalP"/>
    </source>
</evidence>
<dbReference type="Gene3D" id="3.10.620.30">
    <property type="match status" value="1"/>
</dbReference>
<name>A0A917I8J3_9HYPH</name>
<dbReference type="PROSITE" id="PS51257">
    <property type="entry name" value="PROKAR_LIPOPROTEIN"/>
    <property type="match status" value="1"/>
</dbReference>
<keyword evidence="3" id="KW-1185">Reference proteome</keyword>